<name>A0A919H3Z6_9ACTN</name>
<comment type="caution">
    <text evidence="1">The sequence shown here is derived from an EMBL/GenBank/DDBJ whole genome shotgun (WGS) entry which is preliminary data.</text>
</comment>
<dbReference type="Proteomes" id="UP000600026">
    <property type="component" value="Unassembled WGS sequence"/>
</dbReference>
<proteinExistence type="predicted"/>
<gene>
    <name evidence="1" type="ORF">Sxan_36070</name>
</gene>
<evidence type="ECO:0000313" key="2">
    <source>
        <dbReference type="Proteomes" id="UP000600026"/>
    </source>
</evidence>
<dbReference type="EMBL" id="BNEE01000006">
    <property type="protein sequence ID" value="GHI86243.1"/>
    <property type="molecule type" value="Genomic_DNA"/>
</dbReference>
<protein>
    <submittedName>
        <fullName evidence="1">Uncharacterized protein</fullName>
    </submittedName>
</protein>
<organism evidence="1 2">
    <name type="scientific">Streptomyces xanthophaeus</name>
    <dbReference type="NCBI Taxonomy" id="67385"/>
    <lineage>
        <taxon>Bacteria</taxon>
        <taxon>Bacillati</taxon>
        <taxon>Actinomycetota</taxon>
        <taxon>Actinomycetes</taxon>
        <taxon>Kitasatosporales</taxon>
        <taxon>Streptomycetaceae</taxon>
        <taxon>Streptomyces</taxon>
    </lineage>
</organism>
<dbReference type="RefSeq" id="WP_237403386.1">
    <property type="nucleotide sequence ID" value="NZ_BNEE01000006.1"/>
</dbReference>
<sequence>MTRRLSVDEAVGLLEGELGSGKRALDELVTEDLWLAFLRFGRRLFDVSDTPDADGLLFQYGTHAFDGPPAFTLDLTRQFEISDSDGDHDHYVQVHCELRYGRAPALEALGSFDSWFFHDAGDDLEEWAQGLIERAAWATIHRLRPTGIRVHQERV</sequence>
<keyword evidence="2" id="KW-1185">Reference proteome</keyword>
<accession>A0A919H3Z6</accession>
<evidence type="ECO:0000313" key="1">
    <source>
        <dbReference type="EMBL" id="GHI86243.1"/>
    </source>
</evidence>
<dbReference type="AlphaFoldDB" id="A0A919H3Z6"/>
<reference evidence="1" key="1">
    <citation type="submission" date="2020-09" db="EMBL/GenBank/DDBJ databases">
        <title>Whole genome shotgun sequence of Streptomyces xanthophaeus NBRC 12829.</title>
        <authorList>
            <person name="Komaki H."/>
            <person name="Tamura T."/>
        </authorList>
    </citation>
    <scope>NUCLEOTIDE SEQUENCE</scope>
    <source>
        <strain evidence="1">NBRC 12829</strain>
    </source>
</reference>